<evidence type="ECO:0000313" key="2">
    <source>
        <dbReference type="EnsemblMetazoa" id="Aqu2.1.00700_001"/>
    </source>
</evidence>
<name>A0A1X7SF55_AMPQE</name>
<reference evidence="2" key="1">
    <citation type="submission" date="2017-05" db="UniProtKB">
        <authorList>
            <consortium name="EnsemblMetazoa"/>
        </authorList>
    </citation>
    <scope>IDENTIFICATION</scope>
</reference>
<dbReference type="InParanoid" id="A0A1X7SF55"/>
<feature type="domain" description="Death" evidence="1">
    <location>
        <begin position="154"/>
        <end position="230"/>
    </location>
</feature>
<dbReference type="AlphaFoldDB" id="A0A1X7SF55"/>
<dbReference type="InterPro" id="IPR000488">
    <property type="entry name" value="Death_dom"/>
</dbReference>
<dbReference type="SUPFAM" id="SSF47986">
    <property type="entry name" value="DEATH domain"/>
    <property type="match status" value="1"/>
</dbReference>
<protein>
    <recommendedName>
        <fullName evidence="1">Death domain-containing protein</fullName>
    </recommendedName>
</protein>
<dbReference type="InterPro" id="IPR011029">
    <property type="entry name" value="DEATH-like_dom_sf"/>
</dbReference>
<dbReference type="Gene3D" id="1.10.533.10">
    <property type="entry name" value="Death Domain, Fas"/>
    <property type="match status" value="1"/>
</dbReference>
<evidence type="ECO:0000259" key="1">
    <source>
        <dbReference type="PROSITE" id="PS50017"/>
    </source>
</evidence>
<dbReference type="EnsemblMetazoa" id="Aqu2.1.00700_001">
    <property type="protein sequence ID" value="Aqu2.1.00700_001"/>
    <property type="gene ID" value="Aqu2.1.00700"/>
</dbReference>
<dbReference type="GO" id="GO:0007165">
    <property type="term" value="P:signal transduction"/>
    <property type="evidence" value="ECO:0007669"/>
    <property type="project" value="InterPro"/>
</dbReference>
<dbReference type="OrthoDB" id="100767at2759"/>
<sequence length="235" mass="26486">HINEELKNNETVNDLYFTFEENNDCIEFCFNEPSPKGWSVKPYDKPTKVSRRAIDDYGSKSPPNFPQRLIEITAEPGEGADRLSYPVTLRGIKSDNMELNIVLKTVIQQPLPTSSSMSLRDEVNSATAISQRQILNTSHLGDILDLLKRHGYSGVNYYDFGLHLGLLPRTLNVIDMERGDVSSHFRLCLEKWLQQADDVKGKGGPTYDTLIQALRKIEQNAAADGIDRELSIGKF</sequence>
<dbReference type="PROSITE" id="PS50017">
    <property type="entry name" value="DEATH_DOMAIN"/>
    <property type="match status" value="1"/>
</dbReference>
<organism evidence="2">
    <name type="scientific">Amphimedon queenslandica</name>
    <name type="common">Sponge</name>
    <dbReference type="NCBI Taxonomy" id="400682"/>
    <lineage>
        <taxon>Eukaryota</taxon>
        <taxon>Metazoa</taxon>
        <taxon>Porifera</taxon>
        <taxon>Demospongiae</taxon>
        <taxon>Heteroscleromorpha</taxon>
        <taxon>Haplosclerida</taxon>
        <taxon>Niphatidae</taxon>
        <taxon>Amphimedon</taxon>
    </lineage>
</organism>
<proteinExistence type="predicted"/>
<dbReference type="CDD" id="cd01670">
    <property type="entry name" value="Death"/>
    <property type="match status" value="1"/>
</dbReference>
<accession>A0A1X7SF55</accession>